<keyword evidence="12" id="KW-1185">Reference proteome</keyword>
<dbReference type="SUPFAM" id="SSF52540">
    <property type="entry name" value="P-loop containing nucleoside triphosphate hydrolases"/>
    <property type="match status" value="1"/>
</dbReference>
<gene>
    <name evidence="11" type="ORF">DWY69_30220</name>
    <name evidence="10" type="ORF">DXC51_16475</name>
</gene>
<dbReference type="PROSITE" id="PS50893">
    <property type="entry name" value="ABC_TRANSPORTER_2"/>
    <property type="match status" value="1"/>
</dbReference>
<protein>
    <submittedName>
        <fullName evidence="11">ABC transporter ATP-binding protein</fullName>
    </submittedName>
</protein>
<evidence type="ECO:0000256" key="6">
    <source>
        <dbReference type="ARBA" id="ARBA00023136"/>
    </source>
</evidence>
<feature type="transmembrane region" description="Helical" evidence="7">
    <location>
        <begin position="283"/>
        <end position="305"/>
    </location>
</feature>
<dbReference type="InterPro" id="IPR039421">
    <property type="entry name" value="Type_1_exporter"/>
</dbReference>
<dbReference type="InterPro" id="IPR011527">
    <property type="entry name" value="ABC1_TM_dom"/>
</dbReference>
<keyword evidence="2 7" id="KW-0812">Transmembrane</keyword>
<dbReference type="Gene3D" id="3.40.50.300">
    <property type="entry name" value="P-loop containing nucleotide triphosphate hydrolases"/>
    <property type="match status" value="1"/>
</dbReference>
<dbReference type="PANTHER" id="PTHR24221:SF646">
    <property type="entry name" value="HAEMOLYSIN SECRETION ATP-BINDING PROTEIN"/>
    <property type="match status" value="1"/>
</dbReference>
<dbReference type="EMBL" id="QVLU01000058">
    <property type="protein sequence ID" value="RGE59941.1"/>
    <property type="molecule type" value="Genomic_DNA"/>
</dbReference>
<keyword evidence="4 11" id="KW-0067">ATP-binding</keyword>
<evidence type="ECO:0000256" key="4">
    <source>
        <dbReference type="ARBA" id="ARBA00022840"/>
    </source>
</evidence>
<evidence type="ECO:0000313" key="12">
    <source>
        <dbReference type="Proteomes" id="UP000260812"/>
    </source>
</evidence>
<accession>A0A3E3I4D6</accession>
<dbReference type="GeneID" id="97988421"/>
<evidence type="ECO:0000256" key="1">
    <source>
        <dbReference type="ARBA" id="ARBA00004651"/>
    </source>
</evidence>
<dbReference type="SUPFAM" id="SSF90123">
    <property type="entry name" value="ABC transporter transmembrane region"/>
    <property type="match status" value="1"/>
</dbReference>
<dbReference type="OrthoDB" id="1699242at2"/>
<dbReference type="InterPro" id="IPR027417">
    <property type="entry name" value="P-loop_NTPase"/>
</dbReference>
<evidence type="ECO:0000256" key="3">
    <source>
        <dbReference type="ARBA" id="ARBA00022741"/>
    </source>
</evidence>
<dbReference type="SMART" id="SM00382">
    <property type="entry name" value="AAA"/>
    <property type="match status" value="1"/>
</dbReference>
<dbReference type="GO" id="GO:0140359">
    <property type="term" value="F:ABC-type transporter activity"/>
    <property type="evidence" value="ECO:0007669"/>
    <property type="project" value="InterPro"/>
</dbReference>
<keyword evidence="5 7" id="KW-1133">Transmembrane helix</keyword>
<evidence type="ECO:0000313" key="11">
    <source>
        <dbReference type="EMBL" id="RGE59941.1"/>
    </source>
</evidence>
<dbReference type="Pfam" id="PF00005">
    <property type="entry name" value="ABC_tran"/>
    <property type="match status" value="1"/>
</dbReference>
<proteinExistence type="predicted"/>
<evidence type="ECO:0000259" key="8">
    <source>
        <dbReference type="PROSITE" id="PS50893"/>
    </source>
</evidence>
<evidence type="ECO:0000313" key="13">
    <source>
        <dbReference type="Proteomes" id="UP000261166"/>
    </source>
</evidence>
<evidence type="ECO:0000256" key="7">
    <source>
        <dbReference type="SAM" id="Phobius"/>
    </source>
</evidence>
<dbReference type="Proteomes" id="UP000260812">
    <property type="component" value="Unassembled WGS sequence"/>
</dbReference>
<reference evidence="11 13" key="1">
    <citation type="submission" date="2018-08" db="EMBL/GenBank/DDBJ databases">
        <title>A genome reference for cultivated species of the human gut microbiota.</title>
        <authorList>
            <person name="Zou Y."/>
            <person name="Xue W."/>
            <person name="Luo G."/>
        </authorList>
    </citation>
    <scope>NUCLEOTIDE SEQUENCE [LARGE SCALE GENOMIC DNA]</scope>
    <source>
        <strain evidence="11 13">AF26-4BH</strain>
        <strain evidence="10">TF05-5AC</strain>
    </source>
</reference>
<dbReference type="InterPro" id="IPR003439">
    <property type="entry name" value="ABC_transporter-like_ATP-bd"/>
</dbReference>
<keyword evidence="6 7" id="KW-0472">Membrane</keyword>
<feature type="domain" description="ABC transmembrane type-1" evidence="9">
    <location>
        <begin position="159"/>
        <end position="327"/>
    </location>
</feature>
<dbReference type="InterPro" id="IPR036640">
    <property type="entry name" value="ABC1_TM_sf"/>
</dbReference>
<dbReference type="PROSITE" id="PS00211">
    <property type="entry name" value="ABC_TRANSPORTER_1"/>
    <property type="match status" value="1"/>
</dbReference>
<dbReference type="GO" id="GO:0005524">
    <property type="term" value="F:ATP binding"/>
    <property type="evidence" value="ECO:0007669"/>
    <property type="project" value="UniProtKB-KW"/>
</dbReference>
<dbReference type="RefSeq" id="WP_044915495.1">
    <property type="nucleotide sequence ID" value="NZ_JBKVAZ010000013.1"/>
</dbReference>
<feature type="domain" description="ABC transporter" evidence="8">
    <location>
        <begin position="363"/>
        <end position="603"/>
    </location>
</feature>
<dbReference type="InterPro" id="IPR003593">
    <property type="entry name" value="AAA+_ATPase"/>
</dbReference>
<dbReference type="PROSITE" id="PS50929">
    <property type="entry name" value="ABC_TM1F"/>
    <property type="match status" value="1"/>
</dbReference>
<dbReference type="GO" id="GO:0034040">
    <property type="term" value="F:ATPase-coupled lipid transmembrane transporter activity"/>
    <property type="evidence" value="ECO:0007669"/>
    <property type="project" value="TreeGrafter"/>
</dbReference>
<dbReference type="Proteomes" id="UP000261166">
    <property type="component" value="Unassembled WGS sequence"/>
</dbReference>
<name>A0A3E3I4D6_9FIRM</name>
<sequence>MEHEPSSGKQAQAIYKHYSVFQNILYCIKNTYICYPPLLFWCLLLMLTRVALPVLSTFLPKAVIDAVTEGKGILETAMITLYFTISIAAINGLQGFGKKCVYWHKYKMNTYYLRKAADKGLTTDYCNQENDEFRKLQSESHEYCHGNFSEMTEVYDAGVSMLSNLLGFTVYLGILARLKLLIVLFLAATTLVSFFLDKQILKWAEAHSREKVGYRQKTQYITRISGDYASAKDIRIYDMSKWMNQVYQQNLKGLSGYFHRYTKKVFGVSAADNGLALLREGAAYAYLLALVFGGQISVADFVLYFSAITGFSVWLSGILGQASNISRLSMAVSHFRSFLSFPEQFQREGGVETDALLAFPKVIELKNVCYRYPGAKADTLLDINLKINPAEHLAVVGLNGAGKTTLVKLICGLIDPTAGTVLYDGTDVRAYNRTAYYRLFSAVFQQFSILPATIEEIAGESAPGQVDPEAAENCLIQAGLWDKIQELPNGIKSTYSRGIQDDGIEFSGGELQKLLLARALYKNAPEMVLDEPTAALDPISESRLYETYHKVMENHSTVFISHRLASTRFCSRILLMDGGRIAEEGTHEQLLSQKGKYYELFETQAKYYREHPAGKEAEE</sequence>
<dbReference type="Gene3D" id="1.20.1560.10">
    <property type="entry name" value="ABC transporter type 1, transmembrane domain"/>
    <property type="match status" value="1"/>
</dbReference>
<evidence type="ECO:0000313" key="10">
    <source>
        <dbReference type="EMBL" id="RGE58583.1"/>
    </source>
</evidence>
<feature type="transmembrane region" description="Helical" evidence="7">
    <location>
        <begin position="79"/>
        <end position="97"/>
    </location>
</feature>
<dbReference type="PANTHER" id="PTHR24221">
    <property type="entry name" value="ATP-BINDING CASSETTE SUB-FAMILY B"/>
    <property type="match status" value="1"/>
</dbReference>
<evidence type="ECO:0000256" key="5">
    <source>
        <dbReference type="ARBA" id="ARBA00022989"/>
    </source>
</evidence>
<comment type="caution">
    <text evidence="11">The sequence shown here is derived from an EMBL/GenBank/DDBJ whole genome shotgun (WGS) entry which is preliminary data.</text>
</comment>
<dbReference type="InterPro" id="IPR017871">
    <property type="entry name" value="ABC_transporter-like_CS"/>
</dbReference>
<evidence type="ECO:0000259" key="9">
    <source>
        <dbReference type="PROSITE" id="PS50929"/>
    </source>
</evidence>
<dbReference type="GO" id="GO:0016887">
    <property type="term" value="F:ATP hydrolysis activity"/>
    <property type="evidence" value="ECO:0007669"/>
    <property type="project" value="InterPro"/>
</dbReference>
<dbReference type="AlphaFoldDB" id="A0A3E3I4D6"/>
<organism evidence="11 13">
    <name type="scientific">Eisenbergiella massiliensis</name>
    <dbReference type="NCBI Taxonomy" id="1720294"/>
    <lineage>
        <taxon>Bacteria</taxon>
        <taxon>Bacillati</taxon>
        <taxon>Bacillota</taxon>
        <taxon>Clostridia</taxon>
        <taxon>Lachnospirales</taxon>
        <taxon>Lachnospiraceae</taxon>
        <taxon>Eisenbergiella</taxon>
    </lineage>
</organism>
<dbReference type="EMBL" id="QVLV01000011">
    <property type="protein sequence ID" value="RGE58583.1"/>
    <property type="molecule type" value="Genomic_DNA"/>
</dbReference>
<keyword evidence="3" id="KW-0547">Nucleotide-binding</keyword>
<evidence type="ECO:0000256" key="2">
    <source>
        <dbReference type="ARBA" id="ARBA00022692"/>
    </source>
</evidence>
<dbReference type="GO" id="GO:0005886">
    <property type="term" value="C:plasma membrane"/>
    <property type="evidence" value="ECO:0007669"/>
    <property type="project" value="UniProtKB-SubCell"/>
</dbReference>
<feature type="transmembrane region" description="Helical" evidence="7">
    <location>
        <begin position="180"/>
        <end position="196"/>
    </location>
</feature>
<feature type="transmembrane region" description="Helical" evidence="7">
    <location>
        <begin position="38"/>
        <end position="59"/>
    </location>
</feature>
<comment type="subcellular location">
    <subcellularLocation>
        <location evidence="1">Cell membrane</location>
        <topology evidence="1">Multi-pass membrane protein</topology>
    </subcellularLocation>
</comment>